<protein>
    <submittedName>
        <fullName evidence="3">Cytochrome P450</fullName>
    </submittedName>
</protein>
<dbReference type="PANTHER" id="PTHR24305:SF166">
    <property type="entry name" value="CYTOCHROME P450 12A4, MITOCHONDRIAL-RELATED"/>
    <property type="match status" value="1"/>
</dbReference>
<comment type="caution">
    <text evidence="3">The sequence shown here is derived from an EMBL/GenBank/DDBJ whole genome shotgun (WGS) entry which is preliminary data.</text>
</comment>
<dbReference type="Pfam" id="PF00067">
    <property type="entry name" value="p450"/>
    <property type="match status" value="1"/>
</dbReference>
<sequence length="478" mass="52707">MLRRTAAAAAALSAPYWLPKAVVALRVKVFAVVNGPEGIVVPNAQVPPERFAELYAHPAANGRSKGAGLSDLFWYWLSPGPEVHQEHLEPGPRYTAVARTTSELLSGPSAELSAAATRCAAAVLDELAPGEVTLVRLRDLMMPVWAEFFYEMVFREPCPPRARRLIVDNAEDVINSLKNTRLRHLDRRERLTRYLLGRLAAGDVPHELPAELATPLDRAHYLQGTFFNTAVVQMSEAMAHLLLVLATHPDLQRELAAADPDDDRVLGNVMNETFRMYPLFGIAHRITTADIDLGDGVTFPAGTVLCFDYPSYHATGYTDPEVFDPGRWDRISAKDAHHIPFGVAANRPCPAWRLAPLIMRAATREVLRRYTLHSSVSHSRSMPHRGPALLVRRGHRLPTGARPAALALLKLRDRWEDTGRSLLQLGLGTWMVTRARRDRMAETWFGSHDTEGAPLAAATATTATAPPPGCPYHRPDGA</sequence>
<evidence type="ECO:0000313" key="3">
    <source>
        <dbReference type="EMBL" id="MBM9505672.1"/>
    </source>
</evidence>
<dbReference type="CDD" id="cd00302">
    <property type="entry name" value="cytochrome_P450"/>
    <property type="match status" value="1"/>
</dbReference>
<dbReference type="PANTHER" id="PTHR24305">
    <property type="entry name" value="CYTOCHROME P450"/>
    <property type="match status" value="1"/>
</dbReference>
<keyword evidence="4" id="KW-1185">Reference proteome</keyword>
<dbReference type="Proteomes" id="UP000749040">
    <property type="component" value="Unassembled WGS sequence"/>
</dbReference>
<reference evidence="3 4" key="1">
    <citation type="submission" date="2021-01" db="EMBL/GenBank/DDBJ databases">
        <title>Streptomyces acididurans sp. nov., isolated from a peat swamp forest soil.</title>
        <authorList>
            <person name="Chantavorakit T."/>
            <person name="Duangmal K."/>
        </authorList>
    </citation>
    <scope>NUCLEOTIDE SEQUENCE [LARGE SCALE GENOMIC DNA]</scope>
    <source>
        <strain evidence="3 4">KK5PA1</strain>
    </source>
</reference>
<dbReference type="Gene3D" id="1.10.630.10">
    <property type="entry name" value="Cytochrome P450"/>
    <property type="match status" value="1"/>
</dbReference>
<name>A0ABS2TS73_9ACTN</name>
<evidence type="ECO:0000256" key="1">
    <source>
        <dbReference type="ARBA" id="ARBA00010617"/>
    </source>
</evidence>
<comment type="similarity">
    <text evidence="1">Belongs to the cytochrome P450 family.</text>
</comment>
<dbReference type="InterPro" id="IPR001128">
    <property type="entry name" value="Cyt_P450"/>
</dbReference>
<evidence type="ECO:0000256" key="2">
    <source>
        <dbReference type="SAM" id="MobiDB-lite"/>
    </source>
</evidence>
<proteinExistence type="inferred from homology"/>
<evidence type="ECO:0000313" key="4">
    <source>
        <dbReference type="Proteomes" id="UP000749040"/>
    </source>
</evidence>
<dbReference type="EMBL" id="JADKYB010000006">
    <property type="protein sequence ID" value="MBM9505672.1"/>
    <property type="molecule type" value="Genomic_DNA"/>
</dbReference>
<dbReference type="InterPro" id="IPR036396">
    <property type="entry name" value="Cyt_P450_sf"/>
</dbReference>
<accession>A0ABS2TS73</accession>
<dbReference type="SUPFAM" id="SSF48264">
    <property type="entry name" value="Cytochrome P450"/>
    <property type="match status" value="1"/>
</dbReference>
<dbReference type="RefSeq" id="WP_205357506.1">
    <property type="nucleotide sequence ID" value="NZ_JADKYB010000006.1"/>
</dbReference>
<dbReference type="InterPro" id="IPR050121">
    <property type="entry name" value="Cytochrome_P450_monoxygenase"/>
</dbReference>
<gene>
    <name evidence="3" type="ORF">ITX44_14145</name>
</gene>
<feature type="region of interest" description="Disordered" evidence="2">
    <location>
        <begin position="459"/>
        <end position="478"/>
    </location>
</feature>
<organism evidence="3 4">
    <name type="scientific">Actinacidiphila acididurans</name>
    <dbReference type="NCBI Taxonomy" id="2784346"/>
    <lineage>
        <taxon>Bacteria</taxon>
        <taxon>Bacillati</taxon>
        <taxon>Actinomycetota</taxon>
        <taxon>Actinomycetes</taxon>
        <taxon>Kitasatosporales</taxon>
        <taxon>Streptomycetaceae</taxon>
        <taxon>Actinacidiphila</taxon>
    </lineage>
</organism>